<accession>A0A520KE38</accession>
<dbReference type="Proteomes" id="UP000316080">
    <property type="component" value="Unassembled WGS sequence"/>
</dbReference>
<reference evidence="2 4" key="2">
    <citation type="journal article" date="2019" name="Nat. Microbiol.">
        <title>Wide diversity of methane and short-chain alkane metabolisms in uncultured archaea.</title>
        <authorList>
            <person name="Borrel G."/>
            <person name="Adam P.S."/>
            <person name="McKay L.J."/>
            <person name="Chen L.X."/>
            <person name="Sierra-Garcia I.N."/>
            <person name="Sieber C.M."/>
            <person name="Letourneur Q."/>
            <person name="Ghozlane A."/>
            <person name="Andersen G.L."/>
            <person name="Li W.J."/>
            <person name="Hallam S.J."/>
            <person name="Muyzer G."/>
            <person name="de Oliveira V.M."/>
            <person name="Inskeep W.P."/>
            <person name="Banfield J.F."/>
            <person name="Gribaldo S."/>
        </authorList>
    </citation>
    <scope>NUCLEOTIDE SEQUENCE [LARGE SCALE GENOMIC DNA]</scope>
    <source>
        <strain evidence="2">Verst-YHS</strain>
    </source>
</reference>
<feature type="domain" description="PAC" evidence="1">
    <location>
        <begin position="349"/>
        <end position="403"/>
    </location>
</feature>
<dbReference type="Gene3D" id="3.30.450.20">
    <property type="entry name" value="PAS domain"/>
    <property type="match status" value="1"/>
</dbReference>
<dbReference type="InterPro" id="IPR000700">
    <property type="entry name" value="PAS-assoc_C"/>
</dbReference>
<dbReference type="PANTHER" id="PTHR39966:SF3">
    <property type="entry name" value="DUF438 DOMAIN-CONTAINING PROTEIN"/>
    <property type="match status" value="1"/>
</dbReference>
<evidence type="ECO:0000313" key="2">
    <source>
        <dbReference type="EMBL" id="RZN55221.1"/>
    </source>
</evidence>
<protein>
    <submittedName>
        <fullName evidence="2">DUF438 domain-containing protein</fullName>
    </submittedName>
</protein>
<name>A0A520KE38_9CREN</name>
<dbReference type="EMBL" id="QNVI01000041">
    <property type="protein sequence ID" value="TDA38846.1"/>
    <property type="molecule type" value="Genomic_DNA"/>
</dbReference>
<evidence type="ECO:0000313" key="3">
    <source>
        <dbReference type="EMBL" id="TDA38846.1"/>
    </source>
</evidence>
<evidence type="ECO:0000259" key="1">
    <source>
        <dbReference type="PROSITE" id="PS50113"/>
    </source>
</evidence>
<gene>
    <name evidence="3" type="ORF">DSO09_03095</name>
    <name evidence="2" type="ORF">EF809_05715</name>
</gene>
<dbReference type="EMBL" id="RXIH01000046">
    <property type="protein sequence ID" value="RZN55221.1"/>
    <property type="molecule type" value="Genomic_DNA"/>
</dbReference>
<evidence type="ECO:0000313" key="5">
    <source>
        <dbReference type="Proteomes" id="UP000317265"/>
    </source>
</evidence>
<evidence type="ECO:0000313" key="4">
    <source>
        <dbReference type="Proteomes" id="UP000316080"/>
    </source>
</evidence>
<dbReference type="InterPro" id="IPR012312">
    <property type="entry name" value="Hemerythrin-like"/>
</dbReference>
<organism evidence="2 4">
    <name type="scientific">Thermoproteota archaeon</name>
    <dbReference type="NCBI Taxonomy" id="2056631"/>
    <lineage>
        <taxon>Archaea</taxon>
        <taxon>Thermoproteota</taxon>
    </lineage>
</organism>
<dbReference type="Pfam" id="PF04282">
    <property type="entry name" value="DUF438"/>
    <property type="match status" value="1"/>
</dbReference>
<dbReference type="Pfam" id="PF13596">
    <property type="entry name" value="PAS_10"/>
    <property type="match status" value="1"/>
</dbReference>
<dbReference type="SUPFAM" id="SSF55785">
    <property type="entry name" value="PYP-like sensor domain (PAS domain)"/>
    <property type="match status" value="1"/>
</dbReference>
<comment type="caution">
    <text evidence="2">The sequence shown here is derived from an EMBL/GenBank/DDBJ whole genome shotgun (WGS) entry which is preliminary data.</text>
</comment>
<dbReference type="Gene3D" id="1.20.120.520">
    <property type="entry name" value="nmb1532 protein domain like"/>
    <property type="match status" value="1"/>
</dbReference>
<dbReference type="GO" id="GO:0005886">
    <property type="term" value="C:plasma membrane"/>
    <property type="evidence" value="ECO:0007669"/>
    <property type="project" value="TreeGrafter"/>
</dbReference>
<proteinExistence type="predicted"/>
<dbReference type="InterPro" id="IPR007380">
    <property type="entry name" value="DUF438"/>
</dbReference>
<dbReference type="PANTHER" id="PTHR39966">
    <property type="entry name" value="BLL2471 PROTEIN-RELATED"/>
    <property type="match status" value="1"/>
</dbReference>
<sequence>MGGFTEEDRKKVLKDILKQIHMGIPIEKIKENFQKFLENVSPSEIVEIEQELISEGISREEIQRLCDLHLAIFKEQLEKQKIEITPTSPIGILIEEHKMLQQITEKLIILNEKIQRAENIDLVIEELSQIKHILNELMDAEKHYLREENVLFPILEKHGITEPPAIMWMEHNQLRENKKQLKTLIDNSTRISFSDFKEQLSKLINSIKSVLDAHIYKENNILFPVAQRVITEREWIDIREGFDEIGYCCFTPLIEKPPIEKIAKEEKSEKPMDTLQFDTGNLTKEEIEAILNTLPIDITFVDKDDTVKFFNKAEKRIFVRTKAILGRKVQLCHPQKSIHIVNRILEAFKKGEKDVAEFWINKDGHLIYIRYFAVRDKNGKYLGTIEVTQDITDLKKIEGEKRLLDWKD</sequence>
<dbReference type="Proteomes" id="UP000317265">
    <property type="component" value="Unassembled WGS sequence"/>
</dbReference>
<dbReference type="NCBIfam" id="TIGR00229">
    <property type="entry name" value="sensory_box"/>
    <property type="match status" value="1"/>
</dbReference>
<dbReference type="Pfam" id="PF01814">
    <property type="entry name" value="Hemerythrin"/>
    <property type="match status" value="1"/>
</dbReference>
<reference evidence="3 5" key="1">
    <citation type="journal article" date="2019" name="Nat. Microbiol.">
        <title>Expanding anaerobic alkane metabolism in the domain of Archaea.</title>
        <authorList>
            <person name="Wang Y."/>
            <person name="Wegener G."/>
            <person name="Hou J."/>
            <person name="Wang F."/>
            <person name="Xiao X."/>
        </authorList>
    </citation>
    <scope>NUCLEOTIDE SEQUENCE [LARGE SCALE GENOMIC DNA]</scope>
    <source>
        <strain evidence="3">WYZ-LMO11</strain>
    </source>
</reference>
<dbReference type="PROSITE" id="PS50113">
    <property type="entry name" value="PAC"/>
    <property type="match status" value="1"/>
</dbReference>
<dbReference type="InterPro" id="IPR000014">
    <property type="entry name" value="PAS"/>
</dbReference>
<dbReference type="InterPro" id="IPR035965">
    <property type="entry name" value="PAS-like_dom_sf"/>
</dbReference>
<dbReference type="AlphaFoldDB" id="A0A520KE38"/>